<name>A0A3R8S288_9BURK</name>
<comment type="catalytic activity">
    <reaction evidence="10">
        <text>a (3R)-hydroxyacyl-[ACP] + L-ornithine = a lyso-ornithine lipid + holo-[ACP] + H(+)</text>
        <dbReference type="Rhea" id="RHEA:20633"/>
        <dbReference type="Rhea" id="RHEA-COMP:9685"/>
        <dbReference type="Rhea" id="RHEA-COMP:9945"/>
        <dbReference type="ChEBI" id="CHEBI:15378"/>
        <dbReference type="ChEBI" id="CHEBI:46911"/>
        <dbReference type="ChEBI" id="CHEBI:64479"/>
        <dbReference type="ChEBI" id="CHEBI:78827"/>
        <dbReference type="ChEBI" id="CHEBI:138482"/>
        <dbReference type="EC" id="2.3.2.30"/>
    </reaction>
    <physiologicalReaction direction="left-to-right" evidence="10">
        <dbReference type="Rhea" id="RHEA:20634"/>
    </physiologicalReaction>
</comment>
<keyword evidence="4" id="KW-0443">Lipid metabolism</keyword>
<dbReference type="EMBL" id="RSED01000007">
    <property type="protein sequence ID" value="RRS04485.1"/>
    <property type="molecule type" value="Genomic_DNA"/>
</dbReference>
<dbReference type="GO" id="GO:0043810">
    <property type="term" value="F:ornithine-acyl [acyl carrier protein] N-acyltransferase activity"/>
    <property type="evidence" value="ECO:0007669"/>
    <property type="project" value="UniProtKB-EC"/>
</dbReference>
<dbReference type="EC" id="2.3.2.30" evidence="7"/>
<sequence>MRDLPLPTLPLSDLSPSLARGSAPSRRSLHRGSTPPDAAAAPKLEVVWARTAQDVLAAQRLRHQIFADEMGARLSVPAGSPPGHDIDLFDPYCEHLLVRLEGQGGEPGEVIGTYRVLTPEAAKRVGGLYSETEFDLTRLRPLRGKMVELGRSCVHPDHRQGGVILALWGALAEFMVRNDLDTMIGCASISMRDGGHVAASLWEQLRHTHLAPIEWQVRPRLPLPVADLDSHLAVEPPALIKGYLRCGAKILGAPAWDPDFNTADLPMMMRIADLPARYRRHFLGA</sequence>
<dbReference type="InterPro" id="IPR016181">
    <property type="entry name" value="Acyl_CoA_acyltransferase"/>
</dbReference>
<dbReference type="Pfam" id="PF13444">
    <property type="entry name" value="Acetyltransf_5"/>
    <property type="match status" value="1"/>
</dbReference>
<dbReference type="InterPro" id="IPR052351">
    <property type="entry name" value="Ornithine_N-alpha-AT"/>
</dbReference>
<proteinExistence type="inferred from homology"/>
<evidence type="ECO:0000256" key="2">
    <source>
        <dbReference type="ARBA" id="ARBA00022516"/>
    </source>
</evidence>
<evidence type="ECO:0000256" key="10">
    <source>
        <dbReference type="ARBA" id="ARBA00047785"/>
    </source>
</evidence>
<evidence type="ECO:0000313" key="13">
    <source>
        <dbReference type="Proteomes" id="UP000269265"/>
    </source>
</evidence>
<gene>
    <name evidence="12" type="ORF">EIP75_11140</name>
</gene>
<organism evidence="12 13">
    <name type="scientific">Aquabacterium soli</name>
    <dbReference type="NCBI Taxonomy" id="2493092"/>
    <lineage>
        <taxon>Bacteria</taxon>
        <taxon>Pseudomonadati</taxon>
        <taxon>Pseudomonadota</taxon>
        <taxon>Betaproteobacteria</taxon>
        <taxon>Burkholderiales</taxon>
        <taxon>Aquabacterium</taxon>
    </lineage>
</organism>
<evidence type="ECO:0000256" key="11">
    <source>
        <dbReference type="SAM" id="MobiDB-lite"/>
    </source>
</evidence>
<comment type="pathway">
    <text evidence="1">Lipid metabolism.</text>
</comment>
<dbReference type="PANTHER" id="PTHR37323:SF1">
    <property type="entry name" value="L-ORNITHINE N(ALPHA)-ACYLTRANSFERASE"/>
    <property type="match status" value="1"/>
</dbReference>
<dbReference type="Proteomes" id="UP000269265">
    <property type="component" value="Unassembled WGS sequence"/>
</dbReference>
<evidence type="ECO:0000256" key="7">
    <source>
        <dbReference type="ARBA" id="ARBA00039058"/>
    </source>
</evidence>
<feature type="region of interest" description="Disordered" evidence="11">
    <location>
        <begin position="1"/>
        <end position="38"/>
    </location>
</feature>
<keyword evidence="2" id="KW-0444">Lipid biosynthesis</keyword>
<keyword evidence="3 12" id="KW-0808">Transferase</keyword>
<dbReference type="OrthoDB" id="9787072at2"/>
<evidence type="ECO:0000256" key="5">
    <source>
        <dbReference type="ARBA" id="ARBA00023315"/>
    </source>
</evidence>
<protein>
    <recommendedName>
        <fullName evidence="8">L-ornithine N(alpha)-acyltransferase</fullName>
        <ecNumber evidence="7">2.3.2.30</ecNumber>
    </recommendedName>
</protein>
<evidence type="ECO:0000313" key="12">
    <source>
        <dbReference type="EMBL" id="RRS04485.1"/>
    </source>
</evidence>
<evidence type="ECO:0000256" key="4">
    <source>
        <dbReference type="ARBA" id="ARBA00023098"/>
    </source>
</evidence>
<evidence type="ECO:0000256" key="3">
    <source>
        <dbReference type="ARBA" id="ARBA00022679"/>
    </source>
</evidence>
<keyword evidence="13" id="KW-1185">Reference proteome</keyword>
<dbReference type="RefSeq" id="WP_125243392.1">
    <property type="nucleotide sequence ID" value="NZ_RSED01000007.1"/>
</dbReference>
<evidence type="ECO:0000256" key="8">
    <source>
        <dbReference type="ARBA" id="ARBA00039866"/>
    </source>
</evidence>
<dbReference type="GO" id="GO:0006629">
    <property type="term" value="P:lipid metabolic process"/>
    <property type="evidence" value="ECO:0007669"/>
    <property type="project" value="UniProtKB-KW"/>
</dbReference>
<dbReference type="Gene3D" id="3.40.630.30">
    <property type="match status" value="1"/>
</dbReference>
<evidence type="ECO:0000256" key="6">
    <source>
        <dbReference type="ARBA" id="ARBA00038095"/>
    </source>
</evidence>
<dbReference type="SUPFAM" id="SSF55729">
    <property type="entry name" value="Acyl-CoA N-acyltransferases (Nat)"/>
    <property type="match status" value="1"/>
</dbReference>
<dbReference type="PANTHER" id="PTHR37323">
    <property type="entry name" value="GCN5-RELATED N-ACETYLTRANSFERASE"/>
    <property type="match status" value="1"/>
</dbReference>
<reference evidence="12 13" key="1">
    <citation type="submission" date="2018-12" db="EMBL/GenBank/DDBJ databases">
        <title>The whole draft genome of Aquabacterium sp. SJQ9.</title>
        <authorList>
            <person name="Sun L."/>
            <person name="Gao X."/>
            <person name="Chen W."/>
            <person name="Huang K."/>
        </authorList>
    </citation>
    <scope>NUCLEOTIDE SEQUENCE [LARGE SCALE GENOMIC DNA]</scope>
    <source>
        <strain evidence="12 13">SJQ9</strain>
    </source>
</reference>
<comment type="caution">
    <text evidence="12">The sequence shown here is derived from an EMBL/GenBank/DDBJ whole genome shotgun (WGS) entry which is preliminary data.</text>
</comment>
<evidence type="ECO:0000256" key="1">
    <source>
        <dbReference type="ARBA" id="ARBA00005189"/>
    </source>
</evidence>
<evidence type="ECO:0000256" key="9">
    <source>
        <dbReference type="ARBA" id="ARBA00045724"/>
    </source>
</evidence>
<keyword evidence="5" id="KW-0012">Acyltransferase</keyword>
<dbReference type="AlphaFoldDB" id="A0A3R8S288"/>
<feature type="compositionally biased region" description="Low complexity" evidence="11">
    <location>
        <begin position="1"/>
        <end position="18"/>
    </location>
</feature>
<comment type="function">
    <text evidence="9">Catalyzes the first step in the biosynthesis of ornithine lipids, which are phosphorus-free membrane lipids. Catalyzes the 3-hydroxyacyl-acyl carrier protein-dependent acylation of ornithine to form lyso-ornithine lipid (LOL).</text>
</comment>
<accession>A0A3R8S288</accession>
<comment type="similarity">
    <text evidence="6">Belongs to the acetyltransferase family. OlsB subfamily.</text>
</comment>